<gene>
    <name evidence="5" type="ORF">F8C67_04170</name>
</gene>
<dbReference type="Pfam" id="PF18962">
    <property type="entry name" value="Por_Secre_tail"/>
    <property type="match status" value="1"/>
</dbReference>
<dbReference type="SUPFAM" id="SSF49299">
    <property type="entry name" value="PKD domain"/>
    <property type="match status" value="2"/>
</dbReference>
<dbReference type="Pfam" id="PF18911">
    <property type="entry name" value="PKD_4"/>
    <property type="match status" value="1"/>
</dbReference>
<dbReference type="InterPro" id="IPR031778">
    <property type="entry name" value="Sortilin_N"/>
</dbReference>
<sequence>MKNLRFALFGVLSVAFGTTFAQVGPPRYVEEMADPSVNFYDVQQSFEEHWDGKEVERSQGWKQFKRWEAFMEPRVYPTGERPNPTILYDEAMKAGGASVNLGNWSHIGPYDGNALNGIGRVNCVTFHPENNDIMFIGAPAGGIWKTTDGGLTWSTNTDLLPNLGVSDIAIDPHNPDTMYIATGDRDAADTYSIGLMKSTDGGASWQTTGLSYSLNQSRRIGGIYINPKNTQEIVVATRVGIQRSVDGGATFSQVQGGSWQMLTFVPTATDTLFAGSNSGGNIVRSVDAGATWSALSSGLPTGGVTRVEVATTADDPNYVYALFSASNNGLGGIYRSTDGGNTWTQQFSGATQNLLHWSSNPGGNVSGGSTGGQGWYDLAIAVSPVNKNAVYVGGVNVWRSLNGGTSWSLSAHWFGGGGAAFAHADQHWFEFEPGTNNLYVGNDGGVYRTSNGTNYTELSDGLHITQYYKIDVSQADENLTIGGAQDNGTHLNDVPSWDRVKGGDGMDNAIANNNPNVMYAASQYGNFDKSTNRGQSFNASFNLPPNGQGQWVTPFVIDPSNDNILYAGYDQLWKSTNAGLSFSQTSGSIAGNTSGIDVIAVSKSNGQVIYVAINDDVYRSSNGGSTWTNISNNISNSRSVTDIAISDVDPNHIWITKSGYDSNHKVYESLDGGSTWSNISSGLPNLPANTIIYQDGSNGAIYVGMDIGVYYRDLSSNGWVAFMNGIPNTIVNDLEIHYATGVIRAGTYGRGVWESPLANTFLGKPQADFRSAPGAVCTTADTVELVDMSTYAPTIWDWQIYPSTFTFVGGTNAQSQHPKVLFTANGQYTVQLIASNRFGSDTLIKVAEIGVGGYALPFAEDFAIGLPEDWEVVNADNSNTWSHTSASNGGSGSMYMDFYSYNGSGEEDELILPPLDFTGKQNVQLTYDMAYRQYSAGSSDSLKIYVSTDCGSTWTLVDARGENGTQNFATGTPLTSAFTPSNASDWRNDMLSLSAYDGMDEVRIKFVSVNAYGNNLYLDNININGAAGAAPVADFFANSTACEGSMVTFYNLAGSNGQNYSWTFQGGTPSTSTAANPTVTYNTAGTYNVSLVVSNGIGSDSIYKSSFIAIQTTVTPSVTITANSTAVCAGEDVEFYASTMNGGSNGLVEWFVNGQQRPQVGDTITLASLSNNDTVVAVLSSSEACVSTNAASSNSILMTINPLPTVNAGSYTTQCVDGSAFALTGSPSGGTYSGRGVSGTNFDPADAGPGTHTITYEYTDANGCTNTATTTILVESKPNVFLSAKTYCESDPAEGAGGGFPTGGTYSVNGSPASNIDPSALGVGKHYLEYSYSNGVCTTVKGDTIVVLAAPTNPTITVEWGKLTCNQVGYQYQWLDASGTPIPGETDRIFYPQTPGDYAVRVRAGSSCDETSGFVNIQNISVEEHVAGQINLRAYPNPTSDDFALYFTLEDTREVSVELVDVAGKVIDVQNLGTVNGDVVVPFNLKSFAKGVYFVKLTVGDVTITNRVVRQ</sequence>
<evidence type="ECO:0000256" key="2">
    <source>
        <dbReference type="ARBA" id="ARBA00022737"/>
    </source>
</evidence>
<dbReference type="Proteomes" id="UP000468650">
    <property type="component" value="Unassembled WGS sequence"/>
</dbReference>
<keyword evidence="2" id="KW-0677">Repeat</keyword>
<dbReference type="Gene3D" id="2.130.10.10">
    <property type="entry name" value="YVTN repeat-like/Quinoprotein amine dehydrogenase"/>
    <property type="match status" value="3"/>
</dbReference>
<dbReference type="Gene3D" id="2.60.40.10">
    <property type="entry name" value="Immunoglobulins"/>
    <property type="match status" value="2"/>
</dbReference>
<evidence type="ECO:0000313" key="5">
    <source>
        <dbReference type="EMBL" id="KAB2813888.1"/>
    </source>
</evidence>
<keyword evidence="1 3" id="KW-0732">Signal</keyword>
<feature type="signal peptide" evidence="3">
    <location>
        <begin position="1"/>
        <end position="21"/>
    </location>
</feature>
<dbReference type="InterPro" id="IPR035986">
    <property type="entry name" value="PKD_dom_sf"/>
</dbReference>
<feature type="chain" id="PRO_5026934698" evidence="3">
    <location>
        <begin position="22"/>
        <end position="1511"/>
    </location>
</feature>
<organism evidence="5 6">
    <name type="scientific">Phaeocystidibacter luteus</name>
    <dbReference type="NCBI Taxonomy" id="911197"/>
    <lineage>
        <taxon>Bacteria</taxon>
        <taxon>Pseudomonadati</taxon>
        <taxon>Bacteroidota</taxon>
        <taxon>Flavobacteriia</taxon>
        <taxon>Flavobacteriales</taxon>
        <taxon>Phaeocystidibacteraceae</taxon>
        <taxon>Phaeocystidibacter</taxon>
    </lineage>
</organism>
<dbReference type="Pfam" id="PF15902">
    <property type="entry name" value="Sortilin-Vps10"/>
    <property type="match status" value="1"/>
</dbReference>
<dbReference type="OrthoDB" id="9757947at2"/>
<keyword evidence="6" id="KW-1185">Reference proteome</keyword>
<proteinExistence type="predicted"/>
<dbReference type="GO" id="GO:0010411">
    <property type="term" value="P:xyloglucan metabolic process"/>
    <property type="evidence" value="ECO:0007669"/>
    <property type="project" value="TreeGrafter"/>
</dbReference>
<dbReference type="SUPFAM" id="SSF110296">
    <property type="entry name" value="Oligoxyloglucan reducing end-specific cellobiohydrolase"/>
    <property type="match status" value="3"/>
</dbReference>
<dbReference type="PANTHER" id="PTHR43739">
    <property type="entry name" value="XYLOGLUCANASE (EUROFUNG)"/>
    <property type="match status" value="1"/>
</dbReference>
<dbReference type="InterPro" id="IPR000601">
    <property type="entry name" value="PKD_dom"/>
</dbReference>
<accession>A0A6N6RHN1</accession>
<dbReference type="EMBL" id="WBVO01000002">
    <property type="protein sequence ID" value="KAB2813888.1"/>
    <property type="molecule type" value="Genomic_DNA"/>
</dbReference>
<evidence type="ECO:0000259" key="4">
    <source>
        <dbReference type="PROSITE" id="PS50093"/>
    </source>
</evidence>
<name>A0A6N6RHN1_9FLAO</name>
<evidence type="ECO:0000313" key="6">
    <source>
        <dbReference type="Proteomes" id="UP000468650"/>
    </source>
</evidence>
<dbReference type="SMART" id="SM00089">
    <property type="entry name" value="PKD"/>
    <property type="match status" value="2"/>
</dbReference>
<dbReference type="NCBIfam" id="TIGR04183">
    <property type="entry name" value="Por_Secre_tail"/>
    <property type="match status" value="1"/>
</dbReference>
<dbReference type="CDD" id="cd00146">
    <property type="entry name" value="PKD"/>
    <property type="match status" value="1"/>
</dbReference>
<dbReference type="InterPro" id="IPR026444">
    <property type="entry name" value="Secre_tail"/>
</dbReference>
<dbReference type="Gene3D" id="2.60.120.260">
    <property type="entry name" value="Galactose-binding domain-like"/>
    <property type="match status" value="1"/>
</dbReference>
<dbReference type="RefSeq" id="WP_151666556.1">
    <property type="nucleotide sequence ID" value="NZ_WBVO01000002.1"/>
</dbReference>
<reference evidence="5 6" key="1">
    <citation type="submission" date="2019-09" db="EMBL/GenBank/DDBJ databases">
        <title>Genomes of family Cryomorphaceae.</title>
        <authorList>
            <person name="Bowman J.P."/>
        </authorList>
    </citation>
    <scope>NUCLEOTIDE SEQUENCE [LARGE SCALE GENOMIC DNA]</scope>
    <source>
        <strain evidence="5 6">LMG 25704</strain>
    </source>
</reference>
<comment type="caution">
    <text evidence="5">The sequence shown here is derived from an EMBL/GenBank/DDBJ whole genome shotgun (WGS) entry which is preliminary data.</text>
</comment>
<dbReference type="PROSITE" id="PS50093">
    <property type="entry name" value="PKD"/>
    <property type="match status" value="1"/>
</dbReference>
<dbReference type="PANTHER" id="PTHR43739:SF5">
    <property type="entry name" value="EXO-ALPHA-SIALIDASE"/>
    <property type="match status" value="1"/>
</dbReference>
<dbReference type="InterPro" id="IPR015943">
    <property type="entry name" value="WD40/YVTN_repeat-like_dom_sf"/>
</dbReference>
<feature type="domain" description="PKD" evidence="4">
    <location>
        <begin position="1030"/>
        <end position="1099"/>
    </location>
</feature>
<dbReference type="CDD" id="cd15482">
    <property type="entry name" value="Sialidase_non-viral"/>
    <property type="match status" value="1"/>
</dbReference>
<evidence type="ECO:0000256" key="1">
    <source>
        <dbReference type="ARBA" id="ARBA00022729"/>
    </source>
</evidence>
<dbReference type="InterPro" id="IPR022409">
    <property type="entry name" value="PKD/Chitinase_dom"/>
</dbReference>
<dbReference type="InterPro" id="IPR052025">
    <property type="entry name" value="Xyloglucanase_GH74"/>
</dbReference>
<dbReference type="InterPro" id="IPR013783">
    <property type="entry name" value="Ig-like_fold"/>
</dbReference>
<evidence type="ECO:0000256" key="3">
    <source>
        <dbReference type="SAM" id="SignalP"/>
    </source>
</evidence>
<protein>
    <submittedName>
        <fullName evidence="5">T9SS type A sorting domain-containing protein</fullName>
    </submittedName>
</protein>